<dbReference type="Pfam" id="PF04315">
    <property type="entry name" value="EpmC"/>
    <property type="match status" value="1"/>
</dbReference>
<name>A0A5B7YBU8_9ALTE</name>
<dbReference type="OrthoDB" id="5298591at2"/>
<dbReference type="AlphaFoldDB" id="A0A5B7YBU8"/>
<evidence type="ECO:0000313" key="1">
    <source>
        <dbReference type="EMBL" id="QCZ93152.1"/>
    </source>
</evidence>
<gene>
    <name evidence="1" type="ORF">FBQ74_06475</name>
</gene>
<keyword evidence="1" id="KW-0251">Elongation factor</keyword>
<dbReference type="EMBL" id="CP039852">
    <property type="protein sequence ID" value="QCZ93152.1"/>
    <property type="molecule type" value="Genomic_DNA"/>
</dbReference>
<dbReference type="InterPro" id="IPR007411">
    <property type="entry name" value="EpmC"/>
</dbReference>
<accession>A0A5B7YBU8</accession>
<dbReference type="GO" id="GO:0003746">
    <property type="term" value="F:translation elongation factor activity"/>
    <property type="evidence" value="ECO:0007669"/>
    <property type="project" value="UniProtKB-KW"/>
</dbReference>
<keyword evidence="2" id="KW-1185">Reference proteome</keyword>
<dbReference type="RefSeq" id="WP_139755899.1">
    <property type="nucleotide sequence ID" value="NZ_CP039852.1"/>
</dbReference>
<dbReference type="Proteomes" id="UP000304912">
    <property type="component" value="Chromosome"/>
</dbReference>
<proteinExistence type="predicted"/>
<keyword evidence="1" id="KW-0648">Protein biosynthesis</keyword>
<organism evidence="1 2">
    <name type="scientific">Salinimonas iocasae</name>
    <dbReference type="NCBI Taxonomy" id="2572577"/>
    <lineage>
        <taxon>Bacteria</taxon>
        <taxon>Pseudomonadati</taxon>
        <taxon>Pseudomonadota</taxon>
        <taxon>Gammaproteobacteria</taxon>
        <taxon>Alteromonadales</taxon>
        <taxon>Alteromonadaceae</taxon>
        <taxon>Alteromonas/Salinimonas group</taxon>
        <taxon>Salinimonas</taxon>
    </lineage>
</organism>
<reference evidence="1 2" key="1">
    <citation type="submission" date="2019-04" db="EMBL/GenBank/DDBJ databases">
        <title>Salinimonas iocasae sp. nov., a halophilic bacterium isolated from the outer tube casing of tubeworms in Okinawa Trough.</title>
        <authorList>
            <person name="Zhang H."/>
            <person name="Wang H."/>
            <person name="Li C."/>
        </authorList>
    </citation>
    <scope>NUCLEOTIDE SEQUENCE [LARGE SCALE GENOMIC DNA]</scope>
    <source>
        <strain evidence="1 2">KX18D6</strain>
    </source>
</reference>
<evidence type="ECO:0000313" key="2">
    <source>
        <dbReference type="Proteomes" id="UP000304912"/>
    </source>
</evidence>
<protein>
    <submittedName>
        <fullName evidence="1">Elongation factor P hydroxylase</fullName>
    </submittedName>
</protein>
<dbReference type="KEGG" id="salk:FBQ74_06475"/>
<sequence>MNNSASDYEDDEALPTLIAIFDAEFHDEFNTRLIRGEDEPVYLPADEKTRYHQIVFAHGFFSSALHEIAHWCVAGPKRRLLEDYGYWYCPDGRNEAQQKQFEQVEVKPQAIEWAFTLAAGRQFSVSTDNLDGAEPDREGFTRAVKAQLTTYLNQGFPPRAQRFIAALNKAFDTPALSHSSISGEAA</sequence>